<dbReference type="SUPFAM" id="SSF54523">
    <property type="entry name" value="Pili subunits"/>
    <property type="match status" value="1"/>
</dbReference>
<name>A0A6G8F214_9PROT</name>
<dbReference type="Pfam" id="PF08805">
    <property type="entry name" value="PilS"/>
    <property type="match status" value="1"/>
</dbReference>
<keyword evidence="1" id="KW-0812">Transmembrane</keyword>
<dbReference type="InterPro" id="IPR045584">
    <property type="entry name" value="Pilin-like"/>
</dbReference>
<dbReference type="InterPro" id="IPR014911">
    <property type="entry name" value="PilS_N"/>
</dbReference>
<dbReference type="AlphaFoldDB" id="A0A6G8F214"/>
<evidence type="ECO:0000256" key="1">
    <source>
        <dbReference type="SAM" id="Phobius"/>
    </source>
</evidence>
<dbReference type="EMBL" id="MN990728">
    <property type="protein sequence ID" value="QIM10303.1"/>
    <property type="molecule type" value="Genomic_DNA"/>
</dbReference>
<keyword evidence="1" id="KW-1133">Transmembrane helix</keyword>
<sequence>MRNKSEQSGYTLLESIAFICIIIMVAISIISVVSHMLDRYRISRLTSQVTELQKSINNRFAAAENYNKLTSKLLKNENLAPGDMNWKGTSMYHKFNGQVTVGFNYTSNITGPSKSGESYFIQFAKLPRKACVELATQNWAHDQYSSLITMIVNSKWCYWRVYSNAGYKKYIMPLSNALATELCNQKDNNTIKWVFQ</sequence>
<evidence type="ECO:0000259" key="2">
    <source>
        <dbReference type="Pfam" id="PF08805"/>
    </source>
</evidence>
<evidence type="ECO:0000313" key="3">
    <source>
        <dbReference type="EMBL" id="QIM10303.1"/>
    </source>
</evidence>
<protein>
    <recommendedName>
        <fullName evidence="2">Type 4 secretion system PilS N-terminal domain-containing protein</fullName>
    </recommendedName>
</protein>
<keyword evidence="1" id="KW-0472">Membrane</keyword>
<dbReference type="Gene3D" id="3.30.1690.10">
    <property type="entry name" value="TcpA-like pilin"/>
    <property type="match status" value="1"/>
</dbReference>
<organism evidence="3">
    <name type="scientific">uncultured Alphaproteobacteria bacterium</name>
    <dbReference type="NCBI Taxonomy" id="91750"/>
    <lineage>
        <taxon>Bacteria</taxon>
        <taxon>Pseudomonadati</taxon>
        <taxon>Pseudomonadota</taxon>
        <taxon>Alphaproteobacteria</taxon>
        <taxon>environmental samples</taxon>
    </lineage>
</organism>
<proteinExistence type="predicted"/>
<accession>A0A6G8F214</accession>
<feature type="transmembrane region" description="Helical" evidence="1">
    <location>
        <begin position="16"/>
        <end position="37"/>
    </location>
</feature>
<gene>
    <name evidence="3" type="ORF">PlAlph_0570</name>
</gene>
<reference evidence="3" key="1">
    <citation type="journal article" date="2020" name="J. ISSAAS">
        <title>Lactobacilli and other gastrointestinal microbiota of Peromyscus leucopus, reservoir host for agents of Lyme disease and other zoonoses in North America.</title>
        <authorList>
            <person name="Milovic A."/>
            <person name="Bassam K."/>
            <person name="Shao H."/>
            <person name="Chatzistamou I."/>
            <person name="Tufts D.M."/>
            <person name="Diuk-Wasser M."/>
            <person name="Barbour A.G."/>
        </authorList>
    </citation>
    <scope>NUCLEOTIDE SEQUENCE</scope>
    <source>
        <strain evidence="3">LL90</strain>
    </source>
</reference>
<feature type="domain" description="Type 4 secretion system PilS N-terminal" evidence="2">
    <location>
        <begin position="40"/>
        <end position="194"/>
    </location>
</feature>